<keyword evidence="6 10" id="KW-0808">Transferase</keyword>
<dbReference type="Pfam" id="PF02446">
    <property type="entry name" value="Glyco_hydro_77"/>
    <property type="match status" value="1"/>
</dbReference>
<dbReference type="CDD" id="cd11336">
    <property type="entry name" value="AmyAc_MTSase"/>
    <property type="match status" value="1"/>
</dbReference>
<feature type="domain" description="Glycosyl hydrolase family 13 catalytic" evidence="11">
    <location>
        <begin position="742"/>
        <end position="1248"/>
    </location>
</feature>
<reference evidence="12 13" key="1">
    <citation type="submission" date="2023-11" db="EMBL/GenBank/DDBJ databases">
        <title>Draft genome of Azohydromonas lata strain H1 (DSM1123), a polyhydroxyalkanoate producer.</title>
        <authorList>
            <person name="Traversa D."/>
            <person name="D'Addabbo P."/>
            <person name="Pazzani C."/>
            <person name="Manzari C."/>
            <person name="Chiara M."/>
            <person name="Scrascia M."/>
        </authorList>
    </citation>
    <scope>NUCLEOTIDE SEQUENCE [LARGE SCALE GENOMIC DNA]</scope>
    <source>
        <strain evidence="12 13">H1</strain>
    </source>
</reference>
<dbReference type="InterPro" id="IPR003385">
    <property type="entry name" value="Glyco_hydro_77"/>
</dbReference>
<dbReference type="SMART" id="SM00642">
    <property type="entry name" value="Aamy"/>
    <property type="match status" value="1"/>
</dbReference>
<dbReference type="Pfam" id="PF00128">
    <property type="entry name" value="Alpha-amylase"/>
    <property type="match status" value="1"/>
</dbReference>
<comment type="similarity">
    <text evidence="2 10">Belongs to the disproportionating enzyme family.</text>
</comment>
<dbReference type="InterPro" id="IPR006047">
    <property type="entry name" value="GH13_cat_dom"/>
</dbReference>
<evidence type="ECO:0000259" key="11">
    <source>
        <dbReference type="SMART" id="SM00642"/>
    </source>
</evidence>
<dbReference type="RefSeq" id="WP_322466500.1">
    <property type="nucleotide sequence ID" value="NZ_JAXOJX010000029.1"/>
</dbReference>
<dbReference type="Gene3D" id="3.20.20.80">
    <property type="entry name" value="Glycosidases"/>
    <property type="match status" value="3"/>
</dbReference>
<keyword evidence="12" id="KW-0413">Isomerase</keyword>
<evidence type="ECO:0000256" key="1">
    <source>
        <dbReference type="ARBA" id="ARBA00000439"/>
    </source>
</evidence>
<dbReference type="Proteomes" id="UP001293718">
    <property type="component" value="Unassembled WGS sequence"/>
</dbReference>
<dbReference type="NCBIfam" id="TIGR00217">
    <property type="entry name" value="malQ"/>
    <property type="match status" value="1"/>
</dbReference>
<comment type="catalytic activity">
    <reaction evidence="1 10">
        <text>Transfers a segment of a (1-&gt;4)-alpha-D-glucan to a new position in an acceptor, which may be glucose or a (1-&gt;4)-alpha-D-glucan.</text>
        <dbReference type="EC" id="2.4.1.25"/>
    </reaction>
</comment>
<dbReference type="NCBIfam" id="NF011077">
    <property type="entry name" value="PRK14507.1"/>
    <property type="match status" value="1"/>
</dbReference>
<dbReference type="InterPro" id="IPR012767">
    <property type="entry name" value="Trehalose_TreY"/>
</dbReference>
<evidence type="ECO:0000313" key="13">
    <source>
        <dbReference type="Proteomes" id="UP001293718"/>
    </source>
</evidence>
<dbReference type="GO" id="GO:0047470">
    <property type="term" value="F:(1,4)-alpha-D-glucan 1-alpha-D-glucosylmutase activity"/>
    <property type="evidence" value="ECO:0007669"/>
    <property type="project" value="UniProtKB-EC"/>
</dbReference>
<dbReference type="PANTHER" id="PTHR32438">
    <property type="entry name" value="4-ALPHA-GLUCANOTRANSFERASE DPE1, CHLOROPLASTIC/AMYLOPLASTIC"/>
    <property type="match status" value="1"/>
</dbReference>
<dbReference type="InterPro" id="IPR013797">
    <property type="entry name" value="Maltooligo_trehalose_synth_4"/>
</dbReference>
<sequence>MSDGLLQRWCQRLKVGTEWHDVWGQRHEVPDEGLKALLAQLGVPRLDEEALDAAVAAEWHQPLPPVLALKAGADRFDVPLKLPREVRLLRWTVHEEDGAVHSWDADADGLPHTGEATVHGRAMRALRLSIHTRLPAGYHRLVLQTEGIALGESLLVTAPAHCWRPPELQGEGRVWGPALQLYALRSQRNWGMGDFTDLAELTVAFGERGAGIVGLNPLHALFSHNPHHISPYSPNSRSQLNTLYIDVEAVEDFRECDAAQALVRSADFQNRLQRLREAPQVDHAGVASAKLEVLRRLYRHFKERHLDTASARGRAFRAFQADQGEPLRLFATFEALQARFHAQDGGIWGWPVWPQEFRDPRGEAVRRFQREGREAIELHEYLQWQATLQLARVAHRCRSRGLAVGLYLDLAVSVDRAGADTWGHAALYAAGATVGAPPDEINVQGQDWGLPPLHPGRLLTDRLRFFIATLRANMRHAGALRIDHVMGLMRLYWIPPERGATQGAYVHYPLQELMAVVALESQRNQCMVIGEDLGTVADEMRAALAEAEVLSYRLLYFERGEGGAFKRPREYPREALVAISTHDLPTLAGWWTGHDLQVRKGLGLYPDEKVYEEQLVGRAQEKYRLLLALQHEGLLPADVALDLAHPPPLTQALVEAVHAYMARTPSRVLVVQLEDALGVLDQPNLPGTVNEHPNWRQKFQQPLDALLADERVVSLSRVLSELRPHAPLKAAQLPRAQALIPRATYRLQFHKDFNFDHAIAVLPYLQRLGVSHVYCSPLMRARPGSTHGYDVVAHDEFNPELGGKEGFERFAAAARERGLGLILDIVPNHMGVMGGHNAWWHDVLEHGEASAYARYFDIDWQPVDPALQGKVLLPVLGQHYGRVLEAGELQLVFDPALGAFALQYWEHRFPLDPRTVAPLLERAAQRLEGAASLALQSLSTAFGHLPPREDASPQARFERQRDQALLKERLVDLLREDARVLGAIEGAVAEQQTADALDGLHAAQAWRLAFWRVASDEINYRRFFDVNELAALRMEEPAVFEATHGLPLELCAAGVVDGLRIDHPDGLHDPLQYFQRLQQGYARRAGLLLADKDAAGRPARPLYVLAEKIAAGHEDVPEDWALHGTTGYRAMNVLNGVLIDCAAKERFDRIWQRVSGETEPFEEVAYGGKQLIMRVSLASELTVLATELLRIARAHRRTRDHSLNSLRRALAEVAACMPVYRSYIVREPSAQDRRFIDWAVAQARRRSRAADTTVFDFVRRTLLAEAEEGADEALRERVRRFAMRFQQFTAPVTAKGVEDTAFYRFNRFLPLNEVGGEPDTFGFSLRGFHGANADRAARWPHTMLATSTHDNKRSEDVRCRLDVLSEFPAAWRLSLRRFHLAPQLQRARVDGTGGKAMPSRADEYLLLQTLLGTLPPGGLTEESLPQYRERIERYALKSVREAKRHSSWVNPDAEYEDALLAFIRSALPRVKPNPLLTDIQAQAEAVAWFGALNSLTLVLLKYTLPGVPDLYQGNELPDLSLVDPDNRRPVDYELRSRMLESFEKHAASPDGLVNIQELMPSLHDGQLKLWFTWRLLQWRSAHAALFREGDYQPLNGAGERADHVIAFARETADGEKLITVAGRFFARLMGLQTGWPLGEEAWGDTAVELPAWTEGLTLRNILTGEKHEPAEGRVRLAELFATVPGAVLVVDS</sequence>
<comment type="caution">
    <text evidence="12">The sequence shown here is derived from an EMBL/GenBank/DDBJ whole genome shotgun (WGS) entry which is preliminary data.</text>
</comment>
<evidence type="ECO:0000256" key="4">
    <source>
        <dbReference type="ARBA" id="ARBA00020295"/>
    </source>
</evidence>
<dbReference type="InterPro" id="IPR017853">
    <property type="entry name" value="GH"/>
</dbReference>
<accession>A0ABU5IHF5</accession>
<keyword evidence="5 10" id="KW-0328">Glycosyltransferase</keyword>
<evidence type="ECO:0000313" key="12">
    <source>
        <dbReference type="EMBL" id="MDZ5458422.1"/>
    </source>
</evidence>
<evidence type="ECO:0000256" key="9">
    <source>
        <dbReference type="ARBA" id="ARBA00031501"/>
    </source>
</evidence>
<dbReference type="InterPro" id="IPR048458">
    <property type="entry name" value="MalQ_N"/>
</dbReference>
<dbReference type="EC" id="2.4.1.25" evidence="3 10"/>
<evidence type="ECO:0000256" key="7">
    <source>
        <dbReference type="ARBA" id="ARBA00023277"/>
    </source>
</evidence>
<dbReference type="Gene3D" id="1.10.10.470">
    <property type="entry name" value="Maltooligosyl trehalose synthase, domain 4"/>
    <property type="match status" value="1"/>
</dbReference>
<protein>
    <recommendedName>
        <fullName evidence="4 10">4-alpha-glucanotransferase</fullName>
        <ecNumber evidence="3 10">2.4.1.25</ecNumber>
    </recommendedName>
    <alternativeName>
        <fullName evidence="8 10">Amylomaltase</fullName>
    </alternativeName>
    <alternativeName>
        <fullName evidence="9 10">Disproportionating enzyme</fullName>
    </alternativeName>
</protein>
<evidence type="ECO:0000256" key="2">
    <source>
        <dbReference type="ARBA" id="ARBA00005684"/>
    </source>
</evidence>
<evidence type="ECO:0000256" key="6">
    <source>
        <dbReference type="ARBA" id="ARBA00022679"/>
    </source>
</evidence>
<dbReference type="SUPFAM" id="SSF51445">
    <property type="entry name" value="(Trans)glycosidases"/>
    <property type="match status" value="2"/>
</dbReference>
<evidence type="ECO:0000256" key="5">
    <source>
        <dbReference type="ARBA" id="ARBA00022676"/>
    </source>
</evidence>
<name>A0ABU5IHF5_9BURK</name>
<keyword evidence="7 10" id="KW-0119">Carbohydrate metabolism</keyword>
<dbReference type="NCBIfam" id="TIGR02401">
    <property type="entry name" value="trehalose_TreY"/>
    <property type="match status" value="1"/>
</dbReference>
<dbReference type="PANTHER" id="PTHR32438:SF5">
    <property type="entry name" value="4-ALPHA-GLUCANOTRANSFERASE DPE1, CHLOROPLASTIC_AMYLOPLASTIC"/>
    <property type="match status" value="1"/>
</dbReference>
<evidence type="ECO:0000256" key="8">
    <source>
        <dbReference type="ARBA" id="ARBA00031423"/>
    </source>
</evidence>
<dbReference type="GO" id="GO:0004134">
    <property type="term" value="F:4-alpha-glucanotransferase activity"/>
    <property type="evidence" value="ECO:0007669"/>
    <property type="project" value="UniProtKB-EC"/>
</dbReference>
<dbReference type="EMBL" id="JAXOJX010000029">
    <property type="protein sequence ID" value="MDZ5458422.1"/>
    <property type="molecule type" value="Genomic_DNA"/>
</dbReference>
<keyword evidence="13" id="KW-1185">Reference proteome</keyword>
<dbReference type="Pfam" id="PF21226">
    <property type="entry name" value="MalQ_N"/>
    <property type="match status" value="1"/>
</dbReference>
<dbReference type="Gene3D" id="3.30.1590.10">
    <property type="entry name" value="Maltooligosyl trehalose synthase, domain 2"/>
    <property type="match status" value="1"/>
</dbReference>
<evidence type="ECO:0000256" key="3">
    <source>
        <dbReference type="ARBA" id="ARBA00012560"/>
    </source>
</evidence>
<proteinExistence type="inferred from homology"/>
<organism evidence="12 13">
    <name type="scientific">Azohydromonas lata</name>
    <dbReference type="NCBI Taxonomy" id="45677"/>
    <lineage>
        <taxon>Bacteria</taxon>
        <taxon>Pseudomonadati</taxon>
        <taxon>Pseudomonadota</taxon>
        <taxon>Betaproteobacteria</taxon>
        <taxon>Burkholderiales</taxon>
        <taxon>Sphaerotilaceae</taxon>
        <taxon>Azohydromonas</taxon>
    </lineage>
</organism>
<gene>
    <name evidence="12" type="ORF">SM757_17740</name>
</gene>
<evidence type="ECO:0000256" key="10">
    <source>
        <dbReference type="RuleBase" id="RU361207"/>
    </source>
</evidence>